<gene>
    <name evidence="2" type="ORF">E7Z59_06850</name>
</gene>
<keyword evidence="3" id="KW-1185">Reference proteome</keyword>
<dbReference type="EMBL" id="SSMC01000002">
    <property type="protein sequence ID" value="THD67375.1"/>
    <property type="molecule type" value="Genomic_DNA"/>
</dbReference>
<name>A0A4S3M1P1_9FLAO</name>
<sequence length="231" mass="27558">MTNRFFYLLFTIFCAWNSIPVMAQNTGENELGAWYMYFGTNKLSEQWSLHTEAQFRYYQTTGNFNQMLLRTGVNYHIAENAMATLGYAYIDTDTEFEEFTGEKKANEHRVFQQFILKNNVGKFAFEHRYRLEQRFLQHYETQDTQHRARYRLQVTYPLPGQWFLNVYDEIFINLQEPLFGQNRLYGALGYKLNSELSFQAGYLKNHFTGSNYDRLQLAIFYNPDLSKRSVQ</sequence>
<proteinExistence type="predicted"/>
<feature type="chain" id="PRO_5020286455" evidence="1">
    <location>
        <begin position="24"/>
        <end position="231"/>
    </location>
</feature>
<keyword evidence="1" id="KW-0732">Signal</keyword>
<evidence type="ECO:0000313" key="3">
    <source>
        <dbReference type="Proteomes" id="UP000305939"/>
    </source>
</evidence>
<dbReference type="OrthoDB" id="1118734at2"/>
<accession>A0A4S3M1P1</accession>
<dbReference type="AlphaFoldDB" id="A0A4S3M1P1"/>
<reference evidence="2 3" key="1">
    <citation type="submission" date="2019-04" db="EMBL/GenBank/DDBJ databases">
        <title>Draft genome sequence of Robertkochia marina CC-AMO-30D.</title>
        <authorList>
            <person name="Hameed A."/>
            <person name="Lin S.-Y."/>
            <person name="Shahina M."/>
            <person name="Lai W.-A."/>
            <person name="Young C.-C."/>
        </authorList>
    </citation>
    <scope>NUCLEOTIDE SEQUENCE [LARGE SCALE GENOMIC DNA]</scope>
    <source>
        <strain evidence="2 3">CC-AMO-30D</strain>
    </source>
</reference>
<organism evidence="2 3">
    <name type="scientific">Robertkochia marina</name>
    <dbReference type="NCBI Taxonomy" id="1227945"/>
    <lineage>
        <taxon>Bacteria</taxon>
        <taxon>Pseudomonadati</taxon>
        <taxon>Bacteroidota</taxon>
        <taxon>Flavobacteriia</taxon>
        <taxon>Flavobacteriales</taxon>
        <taxon>Flavobacteriaceae</taxon>
        <taxon>Robertkochia</taxon>
    </lineage>
</organism>
<protein>
    <submittedName>
        <fullName evidence="2">DUF2490 domain-containing protein</fullName>
    </submittedName>
</protein>
<evidence type="ECO:0000256" key="1">
    <source>
        <dbReference type="SAM" id="SignalP"/>
    </source>
</evidence>
<comment type="caution">
    <text evidence="2">The sequence shown here is derived from an EMBL/GenBank/DDBJ whole genome shotgun (WGS) entry which is preliminary data.</text>
</comment>
<dbReference type="Pfam" id="PF10677">
    <property type="entry name" value="DUF2490"/>
    <property type="match status" value="1"/>
</dbReference>
<dbReference type="InterPro" id="IPR019619">
    <property type="entry name" value="DUF2490"/>
</dbReference>
<feature type="signal peptide" evidence="1">
    <location>
        <begin position="1"/>
        <end position="23"/>
    </location>
</feature>
<evidence type="ECO:0000313" key="2">
    <source>
        <dbReference type="EMBL" id="THD67375.1"/>
    </source>
</evidence>
<dbReference type="Proteomes" id="UP000305939">
    <property type="component" value="Unassembled WGS sequence"/>
</dbReference>